<protein>
    <submittedName>
        <fullName evidence="2">(rape) hypothetical protein</fullName>
    </submittedName>
</protein>
<gene>
    <name evidence="2" type="ORF">DARMORV10_C09P10090.1</name>
</gene>
<evidence type="ECO:0000256" key="1">
    <source>
        <dbReference type="SAM" id="SignalP"/>
    </source>
</evidence>
<organism evidence="2">
    <name type="scientific">Brassica napus</name>
    <name type="common">Rape</name>
    <dbReference type="NCBI Taxonomy" id="3708"/>
    <lineage>
        <taxon>Eukaryota</taxon>
        <taxon>Viridiplantae</taxon>
        <taxon>Streptophyta</taxon>
        <taxon>Embryophyta</taxon>
        <taxon>Tracheophyta</taxon>
        <taxon>Spermatophyta</taxon>
        <taxon>Magnoliopsida</taxon>
        <taxon>eudicotyledons</taxon>
        <taxon>Gunneridae</taxon>
        <taxon>Pentapetalae</taxon>
        <taxon>rosids</taxon>
        <taxon>malvids</taxon>
        <taxon>Brassicales</taxon>
        <taxon>Brassicaceae</taxon>
        <taxon>Brassiceae</taxon>
        <taxon>Brassica</taxon>
    </lineage>
</organism>
<sequence length="140" mass="15549">MSRLPPSVMLFAFLLLLLGLQLEPWKRPPASGDTASGHFLSTSDFGLSPADPDLLTETRSGAQPLHSSKSLRLRCSPTRPSFRHRRAALSCPRVASASLRSIYCSDYHRELRPLASVGYCFPPTREVLHSSVRGGFHYLR</sequence>
<feature type="chain" id="PRO_5032627093" evidence="1">
    <location>
        <begin position="20"/>
        <end position="140"/>
    </location>
</feature>
<accession>A0A816ILH4</accession>
<reference evidence="2" key="1">
    <citation type="submission" date="2021-01" db="EMBL/GenBank/DDBJ databases">
        <authorList>
            <consortium name="Genoscope - CEA"/>
            <person name="William W."/>
        </authorList>
    </citation>
    <scope>NUCLEOTIDE SEQUENCE</scope>
</reference>
<dbReference type="EMBL" id="HG994373">
    <property type="protein sequence ID" value="CAF1716809.1"/>
    <property type="molecule type" value="Genomic_DNA"/>
</dbReference>
<name>A0A816ILH4_BRANA</name>
<feature type="signal peptide" evidence="1">
    <location>
        <begin position="1"/>
        <end position="19"/>
    </location>
</feature>
<dbReference type="Proteomes" id="UP001295469">
    <property type="component" value="Chromosome C09"/>
</dbReference>
<evidence type="ECO:0000313" key="2">
    <source>
        <dbReference type="EMBL" id="CAF1716809.1"/>
    </source>
</evidence>
<dbReference type="AlphaFoldDB" id="A0A816ILH4"/>
<proteinExistence type="predicted"/>
<keyword evidence="1" id="KW-0732">Signal</keyword>